<reference evidence="4 5" key="1">
    <citation type="submission" date="2018-08" db="EMBL/GenBank/DDBJ databases">
        <title>Aphanomyces genome sequencing and annotation.</title>
        <authorList>
            <person name="Minardi D."/>
            <person name="Oidtmann B."/>
            <person name="Van Der Giezen M."/>
            <person name="Studholme D.J."/>
        </authorList>
    </citation>
    <scope>NUCLEOTIDE SEQUENCE [LARGE SCALE GENOMIC DNA]</scope>
    <source>
        <strain evidence="4 5">Da</strain>
    </source>
</reference>
<feature type="coiled-coil region" evidence="2">
    <location>
        <begin position="80"/>
        <end position="114"/>
    </location>
</feature>
<gene>
    <name evidence="4" type="ORF">DYB37_000559</name>
</gene>
<protein>
    <recommendedName>
        <fullName evidence="3">ODAD1 central coiled coil region domain-containing protein</fullName>
    </recommendedName>
</protein>
<dbReference type="VEuPathDB" id="FungiDB:H257_01484"/>
<sequence>METEIDRKMIKFNEKLAGNKHLRKTLDIKRAERATTDVLYSTIEVDTLETKTKIELEVRSGTYLNMSSCETGVVIQTKEVASLRQAVQEQIAAIEALKKDAAACENACDAKAAEILRELKNQAAESMTNSMDDASMISPKKYLSPGADTTLIEEKLNKSKITRSRWKIIQEKVTSEISVRKYNENREFIERIHQVSGTKTVMELIEAFNTQEVEHFAKIQYVNQLAEDIETHRTQCSKLREEIGKMKLRNDAVDVQKMQRTKTLKTKVRVCMHLNSMGVYMIDVLLSTVDEKSLRGILGEVEHKMAEIIHAMHAKSLRKLAVPELSLSPSLMNSTSSIPTISSDPSILGKSEQPYRYMGVRPPTLTLSEMHRKENAEEEYPLTYDELKAKVWRSGKDSTSNASSSFDSTK</sequence>
<dbReference type="PANTHER" id="PTHR21694">
    <property type="entry name" value="COILED-COIL DOMAIN-CONTAINING PROTEIN 63"/>
    <property type="match status" value="1"/>
</dbReference>
<organism evidence="4 5">
    <name type="scientific">Aphanomyces astaci</name>
    <name type="common">Crayfish plague agent</name>
    <dbReference type="NCBI Taxonomy" id="112090"/>
    <lineage>
        <taxon>Eukaryota</taxon>
        <taxon>Sar</taxon>
        <taxon>Stramenopiles</taxon>
        <taxon>Oomycota</taxon>
        <taxon>Saprolegniomycetes</taxon>
        <taxon>Saprolegniales</taxon>
        <taxon>Verrucalvaceae</taxon>
        <taxon>Aphanomyces</taxon>
    </lineage>
</organism>
<dbReference type="Pfam" id="PF21773">
    <property type="entry name" value="ODAD1_CC"/>
    <property type="match status" value="2"/>
</dbReference>
<feature type="domain" description="ODAD1 central coiled coil region" evidence="3">
    <location>
        <begin position="171"/>
        <end position="269"/>
    </location>
</feature>
<evidence type="ECO:0000256" key="2">
    <source>
        <dbReference type="SAM" id="Coils"/>
    </source>
</evidence>
<name>A0A3R6YR30_APHAT</name>
<feature type="domain" description="ODAD1 central coiled coil region" evidence="3">
    <location>
        <begin position="1"/>
        <end position="55"/>
    </location>
</feature>
<keyword evidence="1 2" id="KW-0175">Coiled coil</keyword>
<dbReference type="Proteomes" id="UP000285430">
    <property type="component" value="Unassembled WGS sequence"/>
</dbReference>
<comment type="caution">
    <text evidence="4">The sequence shown here is derived from an EMBL/GenBank/DDBJ whole genome shotgun (WGS) entry which is preliminary data.</text>
</comment>
<dbReference type="PANTHER" id="PTHR21694:SF18">
    <property type="entry name" value="COILED-COIL DOMAIN-CONTAINING PROTEIN 63"/>
    <property type="match status" value="1"/>
</dbReference>
<evidence type="ECO:0000313" key="5">
    <source>
        <dbReference type="Proteomes" id="UP000285430"/>
    </source>
</evidence>
<dbReference type="AlphaFoldDB" id="A0A3R6YR30"/>
<evidence type="ECO:0000313" key="4">
    <source>
        <dbReference type="EMBL" id="RHZ21963.1"/>
    </source>
</evidence>
<proteinExistence type="predicted"/>
<dbReference type="InterPro" id="IPR049258">
    <property type="entry name" value="ODAD1_CC"/>
</dbReference>
<evidence type="ECO:0000256" key="1">
    <source>
        <dbReference type="ARBA" id="ARBA00023054"/>
    </source>
</evidence>
<dbReference type="EMBL" id="QUTH01003069">
    <property type="protein sequence ID" value="RHZ21963.1"/>
    <property type="molecule type" value="Genomic_DNA"/>
</dbReference>
<accession>A0A3R6YR30</accession>
<dbReference type="InterPro" id="IPR051876">
    <property type="entry name" value="ODA-DC/CCD"/>
</dbReference>
<evidence type="ECO:0000259" key="3">
    <source>
        <dbReference type="Pfam" id="PF21773"/>
    </source>
</evidence>